<dbReference type="Gene3D" id="3.40.50.450">
    <property type="match status" value="1"/>
</dbReference>
<dbReference type="NCBIfam" id="TIGR00732">
    <property type="entry name" value="dprA"/>
    <property type="match status" value="1"/>
</dbReference>
<dbReference type="InterPro" id="IPR057666">
    <property type="entry name" value="DrpA_SLOG"/>
</dbReference>
<dbReference type="RefSeq" id="WP_095674651.1">
    <property type="nucleotide sequence ID" value="NZ_CP016774.1"/>
</dbReference>
<dbReference type="EMBL" id="CP016774">
    <property type="protein sequence ID" value="ASY17093.1"/>
    <property type="molecule type" value="Genomic_DNA"/>
</dbReference>
<dbReference type="PANTHER" id="PTHR43022:SF1">
    <property type="entry name" value="PROTEIN SMF"/>
    <property type="match status" value="1"/>
</dbReference>
<protein>
    <submittedName>
        <fullName evidence="3">DNA processing protein</fullName>
    </submittedName>
</protein>
<comment type="similarity">
    <text evidence="1">Belongs to the DprA/Smf family.</text>
</comment>
<gene>
    <name evidence="3" type="ORF">A1sIA79_02415</name>
</gene>
<proteinExistence type="inferred from homology"/>
<dbReference type="SUPFAM" id="SSF102405">
    <property type="entry name" value="MCP/YpsA-like"/>
    <property type="match status" value="1"/>
</dbReference>
<organism evidence="3 4">
    <name type="scientific">Candidatus Planktophila versatilis</name>
    <dbReference type="NCBI Taxonomy" id="1884905"/>
    <lineage>
        <taxon>Bacteria</taxon>
        <taxon>Bacillati</taxon>
        <taxon>Actinomycetota</taxon>
        <taxon>Actinomycetes</taxon>
        <taxon>Candidatus Nanopelagicales</taxon>
        <taxon>Candidatus Nanopelagicaceae</taxon>
        <taxon>Candidatus Planktophila</taxon>
    </lineage>
</organism>
<evidence type="ECO:0000256" key="1">
    <source>
        <dbReference type="ARBA" id="ARBA00006525"/>
    </source>
</evidence>
<reference evidence="3 4" key="1">
    <citation type="submission" date="2016-07" db="EMBL/GenBank/DDBJ databases">
        <title>High microdiversification within the ubiquitous acI lineage of Actinobacteria.</title>
        <authorList>
            <person name="Neuenschwander S.M."/>
            <person name="Salcher M."/>
            <person name="Ghai R."/>
            <person name="Pernthaler J."/>
        </authorList>
    </citation>
    <scope>NUCLEOTIDE SEQUENCE [LARGE SCALE GENOMIC DNA]</scope>
    <source>
        <strain evidence="3">MMS-IA-79</strain>
    </source>
</reference>
<evidence type="ECO:0000259" key="2">
    <source>
        <dbReference type="Pfam" id="PF02481"/>
    </source>
</evidence>
<accession>A0ABN5BGQ4</accession>
<evidence type="ECO:0000313" key="4">
    <source>
        <dbReference type="Proteomes" id="UP000217177"/>
    </source>
</evidence>
<name>A0ABN5BGQ4_9ACTN</name>
<dbReference type="Pfam" id="PF02481">
    <property type="entry name" value="DNA_processg_A"/>
    <property type="match status" value="1"/>
</dbReference>
<keyword evidence="4" id="KW-1185">Reference proteome</keyword>
<dbReference type="InterPro" id="IPR003488">
    <property type="entry name" value="DprA"/>
</dbReference>
<dbReference type="Proteomes" id="UP000217177">
    <property type="component" value="Chromosome"/>
</dbReference>
<evidence type="ECO:0000313" key="3">
    <source>
        <dbReference type="EMBL" id="ASY17093.1"/>
    </source>
</evidence>
<sequence>MRLLTDDVKIQRLALFSAIEAGNTYWARQVNEFGIAMVYEHLALGVYDATKYGAITQAISAFNADESLAAIAQSGGVFITPEDLSWPTRVNQLAIPPLGLIVKGDLSILNNPSLAIVGTRNPTPYGVRLAGDFAAGFVDREWDIISGGAYGIDTAAHRGALVAEGRTIAVIASGIDVQYPAGNARLFDEICENGAIISEVMPGVTAMPHRFLIRNRLIAALSLSTLVVEAAFRSGSLRTARDAAELMRPVMAIPGPISSPSSEGCHRLIGERAAELVTSVADAMELISAL</sequence>
<dbReference type="PANTHER" id="PTHR43022">
    <property type="entry name" value="PROTEIN SMF"/>
    <property type="match status" value="1"/>
</dbReference>
<feature type="domain" description="Smf/DprA SLOG" evidence="2">
    <location>
        <begin position="78"/>
        <end position="286"/>
    </location>
</feature>